<keyword evidence="4" id="KW-1133">Transmembrane helix</keyword>
<dbReference type="Gene3D" id="2.60.120.290">
    <property type="entry name" value="Spermadhesin, CUB domain"/>
    <property type="match status" value="3"/>
</dbReference>
<dbReference type="Proteomes" id="UP000034805">
    <property type="component" value="Unassembled WGS sequence"/>
</dbReference>
<sequence length="546" mass="61005">YVNFQVSFLKLIHMCTMPKSCNSSLISRGVKCGGILSAPMGNVTSPNFPGLYPYDTECSWLIVVSEGSSVLLTFYHFELEFHTDCAYDYIKIYNGISEDEGNLLGKFCGDISPPQFTSSWNVMSIIFRSDRHVAHRGFSVGYRKDMCGGVLTGLSGIISSPGYPTEYSNNADCSWAIHVSNLTVVTLVFLDFQLENNEGCNFDFVALFDGPTVTHRHLGNYCGNDLPPDTVTTSNQLLVVFRSDFNIGGRGFKAYYYSGECQQVLTAIRGNFTSPHYPSIYPNNINCHWMITLAAGYRIKLYFNSMELEDRNSLTDECDYDSVVVHDGGSKTDPLLGSWCSSEQPPSLLSKGNKLLVILSSDRNSAFKGFSASYYNTYAFFWVQVVPINVSCTRTEFQIQISKQSLPNLDRENIYLGNPSCSAQMTATEYKILARFVNCGTANQKRRNITVLLNTLYIDLSDSKQQNVQEYEVQCDAQRKVASLSIVSVEERNRLNELARRLEEANSGDGLEEIVEPPETSDIVFISICVLAIVLMVIAIVWLVLL</sequence>
<evidence type="ECO:0000256" key="1">
    <source>
        <dbReference type="ARBA" id="ARBA00022737"/>
    </source>
</evidence>
<evidence type="ECO:0000313" key="6">
    <source>
        <dbReference type="EMBL" id="KPP65527.1"/>
    </source>
</evidence>
<dbReference type="PANTHER" id="PTHR24251:SF47">
    <property type="entry name" value="CUB DOMAIN-CONTAINING PROTEIN 2"/>
    <property type="match status" value="1"/>
</dbReference>
<dbReference type="SMART" id="SM00042">
    <property type="entry name" value="CUB"/>
    <property type="match status" value="3"/>
</dbReference>
<reference evidence="6 7" key="1">
    <citation type="submission" date="2015-08" db="EMBL/GenBank/DDBJ databases">
        <title>The genome of the Asian arowana (Scleropages formosus).</title>
        <authorList>
            <person name="Tan M.H."/>
            <person name="Gan H.M."/>
            <person name="Croft L.J."/>
            <person name="Austin C.M."/>
        </authorList>
    </citation>
    <scope>NUCLEOTIDE SEQUENCE [LARGE SCALE GENOMIC DNA]</scope>
    <source>
        <strain evidence="6">Aro1</strain>
    </source>
</reference>
<dbReference type="InterPro" id="IPR000859">
    <property type="entry name" value="CUB_dom"/>
</dbReference>
<dbReference type="EMBL" id="JARO02006250">
    <property type="protein sequence ID" value="KPP65527.1"/>
    <property type="molecule type" value="Genomic_DNA"/>
</dbReference>
<dbReference type="PANTHER" id="PTHR24251">
    <property type="entry name" value="OVOCHYMASE-RELATED"/>
    <property type="match status" value="1"/>
</dbReference>
<proteinExistence type="predicted"/>
<evidence type="ECO:0000256" key="3">
    <source>
        <dbReference type="PROSITE-ProRule" id="PRU00059"/>
    </source>
</evidence>
<comment type="caution">
    <text evidence="6">The sequence shown here is derived from an EMBL/GenBank/DDBJ whole genome shotgun (WGS) entry which is preliminary data.</text>
</comment>
<feature type="non-terminal residue" evidence="6">
    <location>
        <position position="1"/>
    </location>
</feature>
<comment type="caution">
    <text evidence="3">Lacks conserved residue(s) required for the propagation of feature annotation.</text>
</comment>
<feature type="domain" description="CUB" evidence="5">
    <location>
        <begin position="32"/>
        <end position="145"/>
    </location>
</feature>
<dbReference type="PROSITE" id="PS01180">
    <property type="entry name" value="CUB"/>
    <property type="match status" value="3"/>
</dbReference>
<evidence type="ECO:0000259" key="5">
    <source>
        <dbReference type="PROSITE" id="PS01180"/>
    </source>
</evidence>
<keyword evidence="4" id="KW-0812">Transmembrane</keyword>
<keyword evidence="2" id="KW-1015">Disulfide bond</keyword>
<keyword evidence="4" id="KW-0472">Membrane</keyword>
<feature type="transmembrane region" description="Helical" evidence="4">
    <location>
        <begin position="523"/>
        <end position="545"/>
    </location>
</feature>
<dbReference type="Pfam" id="PF00431">
    <property type="entry name" value="CUB"/>
    <property type="match status" value="3"/>
</dbReference>
<name>A0A0P7UCT4_SCLFO</name>
<dbReference type="Gene3D" id="2.60.40.3210">
    <property type="entry name" value="Zona pellucida, ZP-N domain"/>
    <property type="match status" value="1"/>
</dbReference>
<dbReference type="CDD" id="cd00041">
    <property type="entry name" value="CUB"/>
    <property type="match status" value="3"/>
</dbReference>
<gene>
    <name evidence="6" type="ORF">Z043_116045</name>
</gene>
<protein>
    <submittedName>
        <fullName evidence="6">CUB domain-containing protein 2-like</fullName>
    </submittedName>
</protein>
<dbReference type="STRING" id="113540.ENSSFOP00015033789"/>
<dbReference type="AlphaFoldDB" id="A0A0P7UCT4"/>
<accession>A0A0P7UCT4</accession>
<feature type="domain" description="CUB" evidence="5">
    <location>
        <begin position="261"/>
        <end position="377"/>
    </location>
</feature>
<dbReference type="InterPro" id="IPR035914">
    <property type="entry name" value="Sperma_CUB_dom_sf"/>
</dbReference>
<dbReference type="FunFam" id="2.60.120.290:FF:000013">
    <property type="entry name" value="Membrane frizzled-related protein"/>
    <property type="match status" value="3"/>
</dbReference>
<dbReference type="SUPFAM" id="SSF49854">
    <property type="entry name" value="Spermadhesin, CUB domain"/>
    <property type="match status" value="3"/>
</dbReference>
<evidence type="ECO:0000256" key="4">
    <source>
        <dbReference type="SAM" id="Phobius"/>
    </source>
</evidence>
<evidence type="ECO:0000313" key="7">
    <source>
        <dbReference type="Proteomes" id="UP000034805"/>
    </source>
</evidence>
<organism evidence="6 7">
    <name type="scientific">Scleropages formosus</name>
    <name type="common">Asian bonytongue</name>
    <name type="synonym">Osteoglossum formosum</name>
    <dbReference type="NCBI Taxonomy" id="113540"/>
    <lineage>
        <taxon>Eukaryota</taxon>
        <taxon>Metazoa</taxon>
        <taxon>Chordata</taxon>
        <taxon>Craniata</taxon>
        <taxon>Vertebrata</taxon>
        <taxon>Euteleostomi</taxon>
        <taxon>Actinopterygii</taxon>
        <taxon>Neopterygii</taxon>
        <taxon>Teleostei</taxon>
        <taxon>Osteoglossocephala</taxon>
        <taxon>Osteoglossomorpha</taxon>
        <taxon>Osteoglossiformes</taxon>
        <taxon>Osteoglossidae</taxon>
        <taxon>Scleropages</taxon>
    </lineage>
</organism>
<keyword evidence="1" id="KW-0677">Repeat</keyword>
<feature type="domain" description="CUB" evidence="5">
    <location>
        <begin position="147"/>
        <end position="259"/>
    </location>
</feature>
<evidence type="ECO:0000256" key="2">
    <source>
        <dbReference type="ARBA" id="ARBA00023157"/>
    </source>
</evidence>